<evidence type="ECO:0000256" key="3">
    <source>
        <dbReference type="ARBA" id="ARBA00022845"/>
    </source>
</evidence>
<dbReference type="GO" id="GO:0016281">
    <property type="term" value="C:eukaryotic translation initiation factor 4F complex"/>
    <property type="evidence" value="ECO:0007669"/>
    <property type="project" value="TreeGrafter"/>
</dbReference>
<evidence type="ECO:0000256" key="9">
    <source>
        <dbReference type="ARBA" id="ARBA00041713"/>
    </source>
</evidence>
<protein>
    <recommendedName>
        <fullName evidence="8">eIF-4F 25 kDa subunit</fullName>
    </recommendedName>
    <alternativeName>
        <fullName evidence="9">eIF-4F p26 subunit</fullName>
    </alternativeName>
    <alternativeName>
        <fullName evidence="7">mRNA cap-binding protein</fullName>
    </alternativeName>
</protein>
<evidence type="ECO:0000256" key="7">
    <source>
        <dbReference type="ARBA" id="ARBA00030245"/>
    </source>
</evidence>
<dbReference type="PROSITE" id="PS00813">
    <property type="entry name" value="IF4E"/>
    <property type="match status" value="1"/>
</dbReference>
<evidence type="ECO:0000256" key="4">
    <source>
        <dbReference type="ARBA" id="ARBA00022884"/>
    </source>
</evidence>
<keyword evidence="6" id="KW-1015">Disulfide bond</keyword>
<dbReference type="GO" id="GO:0000340">
    <property type="term" value="F:RNA 7-methylguanosine cap binding"/>
    <property type="evidence" value="ECO:0007669"/>
    <property type="project" value="TreeGrafter"/>
</dbReference>
<dbReference type="GO" id="GO:0006417">
    <property type="term" value="P:regulation of translation"/>
    <property type="evidence" value="ECO:0007669"/>
    <property type="project" value="UniProtKB-KW"/>
</dbReference>
<organism evidence="11 12">
    <name type="scientific">Ceratodon purpureus</name>
    <name type="common">Fire moss</name>
    <name type="synonym">Dicranum purpureum</name>
    <dbReference type="NCBI Taxonomy" id="3225"/>
    <lineage>
        <taxon>Eukaryota</taxon>
        <taxon>Viridiplantae</taxon>
        <taxon>Streptophyta</taxon>
        <taxon>Embryophyta</taxon>
        <taxon>Bryophyta</taxon>
        <taxon>Bryophytina</taxon>
        <taxon>Bryopsida</taxon>
        <taxon>Dicranidae</taxon>
        <taxon>Pseudoditrichales</taxon>
        <taxon>Ditrichaceae</taxon>
        <taxon>Ceratodon</taxon>
    </lineage>
</organism>
<proteinExistence type="inferred from homology"/>
<dbReference type="PANTHER" id="PTHR11960">
    <property type="entry name" value="EUKARYOTIC TRANSLATION INITIATION FACTOR 4E RELATED"/>
    <property type="match status" value="1"/>
</dbReference>
<dbReference type="AlphaFoldDB" id="A0A8T0GVY8"/>
<evidence type="ECO:0000256" key="8">
    <source>
        <dbReference type="ARBA" id="ARBA00032656"/>
    </source>
</evidence>
<keyword evidence="12" id="KW-1185">Reference proteome</keyword>
<comment type="similarity">
    <text evidence="1 10">Belongs to the eukaryotic initiation factor 4E family.</text>
</comment>
<evidence type="ECO:0000256" key="2">
    <source>
        <dbReference type="ARBA" id="ARBA00022540"/>
    </source>
</evidence>
<reference evidence="11" key="1">
    <citation type="submission" date="2020-06" db="EMBL/GenBank/DDBJ databases">
        <title>WGS assembly of Ceratodon purpureus strain R40.</title>
        <authorList>
            <person name="Carey S.B."/>
            <person name="Jenkins J."/>
            <person name="Shu S."/>
            <person name="Lovell J.T."/>
            <person name="Sreedasyam A."/>
            <person name="Maumus F."/>
            <person name="Tiley G.P."/>
            <person name="Fernandez-Pozo N."/>
            <person name="Barry K."/>
            <person name="Chen C."/>
            <person name="Wang M."/>
            <person name="Lipzen A."/>
            <person name="Daum C."/>
            <person name="Saski C.A."/>
            <person name="Payton A.C."/>
            <person name="Mcbreen J.C."/>
            <person name="Conrad R.E."/>
            <person name="Kollar L.M."/>
            <person name="Olsson S."/>
            <person name="Huttunen S."/>
            <person name="Landis J.B."/>
            <person name="Wickett N.J."/>
            <person name="Johnson M.G."/>
            <person name="Rensing S.A."/>
            <person name="Grimwood J."/>
            <person name="Schmutz J."/>
            <person name="Mcdaniel S.F."/>
        </authorList>
    </citation>
    <scope>NUCLEOTIDE SEQUENCE</scope>
    <source>
        <strain evidence="11">R40</strain>
    </source>
</reference>
<evidence type="ECO:0000256" key="10">
    <source>
        <dbReference type="RuleBase" id="RU004374"/>
    </source>
</evidence>
<evidence type="ECO:0000256" key="1">
    <source>
        <dbReference type="ARBA" id="ARBA00009860"/>
    </source>
</evidence>
<evidence type="ECO:0000313" key="11">
    <source>
        <dbReference type="EMBL" id="KAG0562489.1"/>
    </source>
</evidence>
<dbReference type="InterPro" id="IPR001040">
    <property type="entry name" value="TIF_eIF_4E"/>
</dbReference>
<sequence length="222" mass="25106">MADELAATTEALRLDDAKAEEVEEGEIVEKPVDRPAEVKKHPLEHSWTFWFDNPNGKQKQATWGSSLRPVYTFHTVEDFWCLYNNVLQPSKLIAGADFHCFKAGIEPKWEDPKCAYGGKWTAQPPPPRSGGKAVLDTYWLHTLLAMIGEQFEEGDEICGAVVSVRRAQDKIAIWTKTASNEAAQVSIGKQWKDVLDYNEKLGYLVHEDAKRQDKGAKNRYNV</sequence>
<gene>
    <name evidence="11" type="ORF">KC19_9G150700</name>
</gene>
<keyword evidence="4 10" id="KW-0694">RNA-binding</keyword>
<dbReference type="Pfam" id="PF01652">
    <property type="entry name" value="IF4E"/>
    <property type="match status" value="1"/>
</dbReference>
<dbReference type="Proteomes" id="UP000822688">
    <property type="component" value="Chromosome 9"/>
</dbReference>
<keyword evidence="5 10" id="KW-0648">Protein biosynthesis</keyword>
<dbReference type="GO" id="GO:0003743">
    <property type="term" value="F:translation initiation factor activity"/>
    <property type="evidence" value="ECO:0007669"/>
    <property type="project" value="UniProtKB-KW"/>
</dbReference>
<evidence type="ECO:0000256" key="6">
    <source>
        <dbReference type="ARBA" id="ARBA00023157"/>
    </source>
</evidence>
<name>A0A8T0GVY8_CERPU</name>
<dbReference type="InterPro" id="IPR023398">
    <property type="entry name" value="TIF_eIF4e-like"/>
</dbReference>
<keyword evidence="3" id="KW-0810">Translation regulation</keyword>
<dbReference type="SUPFAM" id="SSF55418">
    <property type="entry name" value="eIF4e-like"/>
    <property type="match status" value="1"/>
</dbReference>
<dbReference type="Gene3D" id="3.30.760.10">
    <property type="entry name" value="RNA Cap, Translation Initiation Factor Eif4e"/>
    <property type="match status" value="1"/>
</dbReference>
<evidence type="ECO:0000313" key="12">
    <source>
        <dbReference type="Proteomes" id="UP000822688"/>
    </source>
</evidence>
<dbReference type="PANTHER" id="PTHR11960:SF8">
    <property type="entry name" value="EUKARYOTIC TRANSLATION INITIATION FACTOR 4E1-RELATED"/>
    <property type="match status" value="1"/>
</dbReference>
<evidence type="ECO:0000256" key="5">
    <source>
        <dbReference type="ARBA" id="ARBA00022917"/>
    </source>
</evidence>
<comment type="caution">
    <text evidence="11">The sequence shown here is derived from an EMBL/GenBank/DDBJ whole genome shotgun (WGS) entry which is preliminary data.</text>
</comment>
<dbReference type="EMBL" id="CM026430">
    <property type="protein sequence ID" value="KAG0562489.1"/>
    <property type="molecule type" value="Genomic_DNA"/>
</dbReference>
<dbReference type="InterPro" id="IPR019770">
    <property type="entry name" value="TIF_eIF_4E_CS"/>
</dbReference>
<accession>A0A8T0GVY8</accession>
<keyword evidence="2 10" id="KW-0396">Initiation factor</keyword>
<dbReference type="FunFam" id="3.30.760.10:FF:000003">
    <property type="entry name" value="Eukaryotic translation initiation factor 4E"/>
    <property type="match status" value="1"/>
</dbReference>